<dbReference type="Proteomes" id="UP001143910">
    <property type="component" value="Unassembled WGS sequence"/>
</dbReference>
<protein>
    <submittedName>
        <fullName evidence="1">Uncharacterized protein</fullName>
    </submittedName>
</protein>
<accession>A0ACC1MSI5</accession>
<sequence length="170" mass="18813">MSEPSTPERTIARDWEEEAYSPESLGQAPETTSPIRRVEAFLHGARIKRFQFTKLDLQRYFQNQDPYSKAEQAAAGSNHDDAEDEVCDDQRGRSKDAADALTRLCNNTELAVKIGKYLSPDDIVSLFSISRGFNEAISNYMSASVNAWIAHKAPESAGEEAPAAREAKAT</sequence>
<dbReference type="EMBL" id="JANJQO010001635">
    <property type="protein sequence ID" value="KAJ2969957.1"/>
    <property type="molecule type" value="Genomic_DNA"/>
</dbReference>
<evidence type="ECO:0000313" key="2">
    <source>
        <dbReference type="Proteomes" id="UP001143910"/>
    </source>
</evidence>
<organism evidence="1 2">
    <name type="scientific">Zarea fungicola</name>
    <dbReference type="NCBI Taxonomy" id="93591"/>
    <lineage>
        <taxon>Eukaryota</taxon>
        <taxon>Fungi</taxon>
        <taxon>Dikarya</taxon>
        <taxon>Ascomycota</taxon>
        <taxon>Pezizomycotina</taxon>
        <taxon>Sordariomycetes</taxon>
        <taxon>Hypocreomycetidae</taxon>
        <taxon>Hypocreales</taxon>
        <taxon>Cordycipitaceae</taxon>
        <taxon>Zarea</taxon>
    </lineage>
</organism>
<keyword evidence="2" id="KW-1185">Reference proteome</keyword>
<comment type="caution">
    <text evidence="1">The sequence shown here is derived from an EMBL/GenBank/DDBJ whole genome shotgun (WGS) entry which is preliminary data.</text>
</comment>
<proteinExistence type="predicted"/>
<evidence type="ECO:0000313" key="1">
    <source>
        <dbReference type="EMBL" id="KAJ2969957.1"/>
    </source>
</evidence>
<gene>
    <name evidence="1" type="ORF">NQ176_g8410</name>
</gene>
<reference evidence="1" key="1">
    <citation type="submission" date="2022-08" db="EMBL/GenBank/DDBJ databases">
        <title>Genome Sequence of Lecanicillium fungicola.</title>
        <authorList>
            <person name="Buettner E."/>
        </authorList>
    </citation>
    <scope>NUCLEOTIDE SEQUENCE</scope>
    <source>
        <strain evidence="1">Babe33</strain>
    </source>
</reference>
<name>A0ACC1MSI5_9HYPO</name>